<keyword evidence="2" id="KW-0812">Transmembrane</keyword>
<keyword evidence="3" id="KW-0732">Signal</keyword>
<feature type="chain" id="PRO_5021408355" description="Tail specific protease domain-containing protein" evidence="3">
    <location>
        <begin position="23"/>
        <end position="1013"/>
    </location>
</feature>
<evidence type="ECO:0008006" key="6">
    <source>
        <dbReference type="Google" id="ProtNLM"/>
    </source>
</evidence>
<feature type="region of interest" description="Disordered" evidence="1">
    <location>
        <begin position="724"/>
        <end position="920"/>
    </location>
</feature>
<dbReference type="EMBL" id="QEAQ01000106">
    <property type="protein sequence ID" value="TPX55513.1"/>
    <property type="molecule type" value="Genomic_DNA"/>
</dbReference>
<gene>
    <name evidence="4" type="ORF">PhCBS80983_g05256</name>
</gene>
<dbReference type="PANTHER" id="PTHR37049:SF4">
    <property type="entry name" value="RHODANESE DOMAIN-CONTAINING PROTEIN"/>
    <property type="match status" value="1"/>
</dbReference>
<evidence type="ECO:0000313" key="5">
    <source>
        <dbReference type="Proteomes" id="UP000318582"/>
    </source>
</evidence>
<comment type="caution">
    <text evidence="4">The sequence shown here is derived from an EMBL/GenBank/DDBJ whole genome shotgun (WGS) entry which is preliminary data.</text>
</comment>
<dbReference type="InterPro" id="IPR052766">
    <property type="entry name" value="S41A_metabolite_peptidase"/>
</dbReference>
<evidence type="ECO:0000313" key="4">
    <source>
        <dbReference type="EMBL" id="TPX55513.1"/>
    </source>
</evidence>
<sequence>MLSLKSAATAAVLLLSTASTLAQEQTPTDYCTLAYQAQNTTGFADWKSAKGCLDMHGLDNEVRKSTIDTLEKSILGYYSFTDMAAVQSTIDGGAHDLVDVDLRKVLTEAKTKAYKNDRAFHDEMHRTIRKLGDAHSLYYHRCYHQAMAFVQPYDMRVLVNSETKKQEVFLDGPLSVNANYLKLVTEAMGGVDPKTYLGWKVKTIDGKDAVKWIEEYAFEYVGDEKDNQVRFNQVTAKYIVEPDGSVSYAAGKAKRGIYVEAPEKATRTLGLVGPDGKEVVVEAPWFAGKGSGVPAFTDAKSYYNNVCLAPPPALEARDAGGETHTKFLSLKELREEKLVDVPTVGLDVTNTTENYYGNGYPKMLVAGKYASFHLIDAETGVSALPVFDSGLTNADGSDNDGAECKARLNDPDATANIGTGGPAGPNFYCFIIEIHEGLKKLKEAGAKKIILDWTENGGGWGDLGFAHVAVMFPEVVRDVARFRMSPFFREVMQVAFTKDVDQYSPLTMFGPANFLDPKTEKNPTNADIDRLFLNENLPVQEYGGYKSVYSGLMNIVDGGGDFSTFGPHTVWNATGIPKPTEPLWPKENVLLLTNGLCGSTCAHAARLAVDHVGIRSVVKGGLAGGKPFAFSAFPGGNVLEAGQMFSDLKKIGLENHPLAPQPFKANLRAYRLNVGVGYSKREDLPAEYAYKAADCRMDITEKTFHPAGAWQGAAALFESCEGTVDVPPTSSTCTDEPTATATASVPAETSCTDEPTATATASVPAETSCTDEPTATATASETDAPVPTETTPTDEPTSTGTVSVPTETETDAPVPSPTDIETDVTPEPTETPCTTETDVTPEPTETSCTDEPTVTGTVSVPTETETDAPVPTPTDIETDVTPEPTETPCTSETDAPVPTATDIETVLPPTETDVESTETPCTTDIATAEPIPTETPCSTETEEESPETLTTIETETAAPVGIPTGLPSFTRKPTYTTFPVPDEVEPPISGASASVVAPAFAAIAAVAAAIIVM</sequence>
<evidence type="ECO:0000256" key="3">
    <source>
        <dbReference type="SAM" id="SignalP"/>
    </source>
</evidence>
<feature type="compositionally biased region" description="Polar residues" evidence="1">
    <location>
        <begin position="847"/>
        <end position="863"/>
    </location>
</feature>
<protein>
    <recommendedName>
        <fullName evidence="6">Tail specific protease domain-containing protein</fullName>
    </recommendedName>
</protein>
<feature type="compositionally biased region" description="Low complexity" evidence="1">
    <location>
        <begin position="781"/>
        <end position="801"/>
    </location>
</feature>
<organism evidence="4 5">
    <name type="scientific">Powellomyces hirtus</name>
    <dbReference type="NCBI Taxonomy" id="109895"/>
    <lineage>
        <taxon>Eukaryota</taxon>
        <taxon>Fungi</taxon>
        <taxon>Fungi incertae sedis</taxon>
        <taxon>Chytridiomycota</taxon>
        <taxon>Chytridiomycota incertae sedis</taxon>
        <taxon>Chytridiomycetes</taxon>
        <taxon>Spizellomycetales</taxon>
        <taxon>Powellomycetaceae</taxon>
        <taxon>Powellomyces</taxon>
    </lineage>
</organism>
<feature type="transmembrane region" description="Helical" evidence="2">
    <location>
        <begin position="991"/>
        <end position="1012"/>
    </location>
</feature>
<feature type="compositionally biased region" description="Polar residues" evidence="1">
    <location>
        <begin position="728"/>
        <end position="780"/>
    </location>
</feature>
<proteinExistence type="predicted"/>
<dbReference type="STRING" id="109895.A0A507DUW6"/>
<evidence type="ECO:0000256" key="1">
    <source>
        <dbReference type="SAM" id="MobiDB-lite"/>
    </source>
</evidence>
<feature type="compositionally biased region" description="Low complexity" evidence="1">
    <location>
        <begin position="873"/>
        <end position="894"/>
    </location>
</feature>
<feature type="compositionally biased region" description="Low complexity" evidence="1">
    <location>
        <begin position="817"/>
        <end position="846"/>
    </location>
</feature>
<reference evidence="4 5" key="1">
    <citation type="journal article" date="2019" name="Sci. Rep.">
        <title>Comparative genomics of chytrid fungi reveal insights into the obligate biotrophic and pathogenic lifestyle of Synchytrium endobioticum.</title>
        <authorList>
            <person name="van de Vossenberg B.T.L.H."/>
            <person name="Warris S."/>
            <person name="Nguyen H.D.T."/>
            <person name="van Gent-Pelzer M.P.E."/>
            <person name="Joly D.L."/>
            <person name="van de Geest H.C."/>
            <person name="Bonants P.J.M."/>
            <person name="Smith D.S."/>
            <person name="Levesque C.A."/>
            <person name="van der Lee T.A.J."/>
        </authorList>
    </citation>
    <scope>NUCLEOTIDE SEQUENCE [LARGE SCALE GENOMIC DNA]</scope>
    <source>
        <strain evidence="4 5">CBS 809.83</strain>
    </source>
</reference>
<feature type="signal peptide" evidence="3">
    <location>
        <begin position="1"/>
        <end position="22"/>
    </location>
</feature>
<name>A0A507DUW6_9FUNG</name>
<keyword evidence="5" id="KW-1185">Reference proteome</keyword>
<accession>A0A507DUW6</accession>
<evidence type="ECO:0000256" key="2">
    <source>
        <dbReference type="SAM" id="Phobius"/>
    </source>
</evidence>
<dbReference type="AlphaFoldDB" id="A0A507DUW6"/>
<keyword evidence="2" id="KW-0472">Membrane</keyword>
<keyword evidence="2" id="KW-1133">Transmembrane helix</keyword>
<dbReference type="Proteomes" id="UP000318582">
    <property type="component" value="Unassembled WGS sequence"/>
</dbReference>
<dbReference type="PANTHER" id="PTHR37049">
    <property type="entry name" value="PEPTIDASE S41 FAMILY PROTEIN"/>
    <property type="match status" value="1"/>
</dbReference>